<sequence>MKSSGGGDGSWVGAWANILASIGVYIPLLLKLGLTGGACGCGIDVYAESGEACARPEGDGAWGELELGSGNPPTEASSAKISPNSPALCQLECINQFSACSDFATSLLQRCGSPIFTQPHDLHALLDIHHLAARIRHHAHALTAPHVEQQRDARGERRQLRGL</sequence>
<gene>
    <name evidence="3" type="ORF">B0H16DRAFT_1527553</name>
</gene>
<dbReference type="Proteomes" id="UP001215598">
    <property type="component" value="Unassembled WGS sequence"/>
</dbReference>
<evidence type="ECO:0000313" key="3">
    <source>
        <dbReference type="EMBL" id="KAJ7763337.1"/>
    </source>
</evidence>
<keyword evidence="2" id="KW-1133">Transmembrane helix</keyword>
<dbReference type="AlphaFoldDB" id="A0AAD7JEQ6"/>
<evidence type="ECO:0000256" key="1">
    <source>
        <dbReference type="SAM" id="MobiDB-lite"/>
    </source>
</evidence>
<reference evidence="3" key="1">
    <citation type="submission" date="2023-03" db="EMBL/GenBank/DDBJ databases">
        <title>Massive genome expansion in bonnet fungi (Mycena s.s.) driven by repeated elements and novel gene families across ecological guilds.</title>
        <authorList>
            <consortium name="Lawrence Berkeley National Laboratory"/>
            <person name="Harder C.B."/>
            <person name="Miyauchi S."/>
            <person name="Viragh M."/>
            <person name="Kuo A."/>
            <person name="Thoen E."/>
            <person name="Andreopoulos B."/>
            <person name="Lu D."/>
            <person name="Skrede I."/>
            <person name="Drula E."/>
            <person name="Henrissat B."/>
            <person name="Morin E."/>
            <person name="Kohler A."/>
            <person name="Barry K."/>
            <person name="LaButti K."/>
            <person name="Morin E."/>
            <person name="Salamov A."/>
            <person name="Lipzen A."/>
            <person name="Mereny Z."/>
            <person name="Hegedus B."/>
            <person name="Baldrian P."/>
            <person name="Stursova M."/>
            <person name="Weitz H."/>
            <person name="Taylor A."/>
            <person name="Grigoriev I.V."/>
            <person name="Nagy L.G."/>
            <person name="Martin F."/>
            <person name="Kauserud H."/>
        </authorList>
    </citation>
    <scope>NUCLEOTIDE SEQUENCE</scope>
    <source>
        <strain evidence="3">CBHHK182m</strain>
    </source>
</reference>
<keyword evidence="2" id="KW-0472">Membrane</keyword>
<keyword evidence="4" id="KW-1185">Reference proteome</keyword>
<evidence type="ECO:0000256" key="2">
    <source>
        <dbReference type="SAM" id="Phobius"/>
    </source>
</evidence>
<keyword evidence="2" id="KW-0812">Transmembrane</keyword>
<dbReference type="EMBL" id="JARKIB010000030">
    <property type="protein sequence ID" value="KAJ7763337.1"/>
    <property type="molecule type" value="Genomic_DNA"/>
</dbReference>
<name>A0AAD7JEQ6_9AGAR</name>
<proteinExistence type="predicted"/>
<organism evidence="3 4">
    <name type="scientific">Mycena metata</name>
    <dbReference type="NCBI Taxonomy" id="1033252"/>
    <lineage>
        <taxon>Eukaryota</taxon>
        <taxon>Fungi</taxon>
        <taxon>Dikarya</taxon>
        <taxon>Basidiomycota</taxon>
        <taxon>Agaricomycotina</taxon>
        <taxon>Agaricomycetes</taxon>
        <taxon>Agaricomycetidae</taxon>
        <taxon>Agaricales</taxon>
        <taxon>Marasmiineae</taxon>
        <taxon>Mycenaceae</taxon>
        <taxon>Mycena</taxon>
    </lineage>
</organism>
<feature type="region of interest" description="Disordered" evidence="1">
    <location>
        <begin position="142"/>
        <end position="163"/>
    </location>
</feature>
<evidence type="ECO:0000313" key="4">
    <source>
        <dbReference type="Proteomes" id="UP001215598"/>
    </source>
</evidence>
<comment type="caution">
    <text evidence="3">The sequence shown here is derived from an EMBL/GenBank/DDBJ whole genome shotgun (WGS) entry which is preliminary data.</text>
</comment>
<accession>A0AAD7JEQ6</accession>
<protein>
    <submittedName>
        <fullName evidence="3">Uncharacterized protein</fullName>
    </submittedName>
</protein>
<feature type="compositionally biased region" description="Basic and acidic residues" evidence="1">
    <location>
        <begin position="148"/>
        <end position="163"/>
    </location>
</feature>
<feature type="transmembrane region" description="Helical" evidence="2">
    <location>
        <begin position="12"/>
        <end position="30"/>
    </location>
</feature>